<dbReference type="HOGENOM" id="CLU_188578_1_1_1"/>
<gene>
    <name evidence="1" type="ORF">SPAPADRAFT_139260</name>
</gene>
<reference evidence="1 2" key="1">
    <citation type="journal article" date="2011" name="Proc. Natl. Acad. Sci. U.S.A.">
        <title>Comparative genomics of xylose-fermenting fungi for enhanced biofuel production.</title>
        <authorList>
            <person name="Wohlbach D.J."/>
            <person name="Kuo A."/>
            <person name="Sato T.K."/>
            <person name="Potts K.M."/>
            <person name="Salamov A.A."/>
            <person name="LaButti K.M."/>
            <person name="Sun H."/>
            <person name="Clum A."/>
            <person name="Pangilinan J.L."/>
            <person name="Lindquist E.A."/>
            <person name="Lucas S."/>
            <person name="Lapidus A."/>
            <person name="Jin M."/>
            <person name="Gunawan C."/>
            <person name="Balan V."/>
            <person name="Dale B.E."/>
            <person name="Jeffries T.W."/>
            <person name="Zinkel R."/>
            <person name="Barry K.W."/>
            <person name="Grigoriev I.V."/>
            <person name="Gasch A.P."/>
        </authorList>
    </citation>
    <scope>NUCLEOTIDE SEQUENCE [LARGE SCALE GENOMIC DNA]</scope>
    <source>
        <strain evidence="2">NRRL Y-27907 / 11-Y1</strain>
    </source>
</reference>
<dbReference type="Pfam" id="PF11654">
    <property type="entry name" value="NCE101"/>
    <property type="match status" value="1"/>
</dbReference>
<dbReference type="InParanoid" id="G3ANP6"/>
<dbReference type="OMA" id="MQYPYLI"/>
<accession>G3ANP6</accession>
<dbReference type="FunCoup" id="G3ANP6">
    <property type="interactions" value="6"/>
</dbReference>
<evidence type="ECO:0000313" key="2">
    <source>
        <dbReference type="Proteomes" id="UP000000709"/>
    </source>
</evidence>
<dbReference type="GO" id="GO:0009306">
    <property type="term" value="P:protein secretion"/>
    <property type="evidence" value="ECO:0007669"/>
    <property type="project" value="InterPro"/>
</dbReference>
<dbReference type="KEGG" id="spaa:SPAPADRAFT_139260"/>
<dbReference type="InterPro" id="IPR024242">
    <property type="entry name" value="NCE101"/>
</dbReference>
<dbReference type="OrthoDB" id="4067208at2759"/>
<proteinExistence type="predicted"/>
<dbReference type="Proteomes" id="UP000000709">
    <property type="component" value="Unassembled WGS sequence"/>
</dbReference>
<dbReference type="AlphaFoldDB" id="G3ANP6"/>
<evidence type="ECO:0008006" key="3">
    <source>
        <dbReference type="Google" id="ProtNLM"/>
    </source>
</evidence>
<dbReference type="eggNOG" id="ENOG502SBQ0">
    <property type="taxonomic scope" value="Eukaryota"/>
</dbReference>
<protein>
    <recommendedName>
        <fullName evidence="3">Non-classical export protein 1</fullName>
    </recommendedName>
</protein>
<name>G3ANP6_SPAPN</name>
<keyword evidence="2" id="KW-1185">Reference proteome</keyword>
<evidence type="ECO:0000313" key="1">
    <source>
        <dbReference type="EMBL" id="EGW31982.1"/>
    </source>
</evidence>
<dbReference type="PANTHER" id="PTHR28011:SF1">
    <property type="entry name" value="NON-CLASSICAL EXPORT PROTEIN 1"/>
    <property type="match status" value="1"/>
</dbReference>
<dbReference type="PANTHER" id="PTHR28011">
    <property type="entry name" value="NON-CLASSICAL EXPORT PROTEIN 1"/>
    <property type="match status" value="1"/>
</dbReference>
<dbReference type="EMBL" id="GL996502">
    <property type="protein sequence ID" value="EGW31982.1"/>
    <property type="molecule type" value="Genomic_DNA"/>
</dbReference>
<sequence length="55" mass="6337">MQYPYLISRTLDPLFGIAVGVASYYSYEKQVGRQPGHSLNELLVKKYNSWNAKKN</sequence>
<dbReference type="GeneID" id="18870194"/>
<dbReference type="RefSeq" id="XP_007375258.1">
    <property type="nucleotide sequence ID" value="XM_007375196.1"/>
</dbReference>
<organism evidence="2">
    <name type="scientific">Spathaspora passalidarum (strain NRRL Y-27907 / 11-Y1)</name>
    <dbReference type="NCBI Taxonomy" id="619300"/>
    <lineage>
        <taxon>Eukaryota</taxon>
        <taxon>Fungi</taxon>
        <taxon>Dikarya</taxon>
        <taxon>Ascomycota</taxon>
        <taxon>Saccharomycotina</taxon>
        <taxon>Pichiomycetes</taxon>
        <taxon>Debaryomycetaceae</taxon>
        <taxon>Spathaspora</taxon>
    </lineage>
</organism>